<dbReference type="OrthoDB" id="3975698at2759"/>
<evidence type="ECO:0000256" key="3">
    <source>
        <dbReference type="ARBA" id="ARBA00022679"/>
    </source>
</evidence>
<dbReference type="PANTHER" id="PTHR13393">
    <property type="entry name" value="SAM-DEPENDENT METHYLTRANSFERASE"/>
    <property type="match status" value="1"/>
</dbReference>
<evidence type="ECO:0000256" key="6">
    <source>
        <dbReference type="PIRSR" id="PIRSR037350-1"/>
    </source>
</evidence>
<dbReference type="EMBL" id="KV454210">
    <property type="protein sequence ID" value="ODQ59609.1"/>
    <property type="molecule type" value="Genomic_DNA"/>
</dbReference>
<evidence type="ECO:0000256" key="1">
    <source>
        <dbReference type="ARBA" id="ARBA00005878"/>
    </source>
</evidence>
<dbReference type="InterPro" id="IPR017182">
    <property type="entry name" value="METTL16/PsiM"/>
</dbReference>
<feature type="binding site" evidence="6">
    <location>
        <position position="160"/>
    </location>
    <ligand>
        <name>S-adenosyl-L-methionine</name>
        <dbReference type="ChEBI" id="CHEBI:59789"/>
    </ligand>
</feature>
<dbReference type="GO" id="GO:0008168">
    <property type="term" value="F:methyltransferase activity"/>
    <property type="evidence" value="ECO:0007669"/>
    <property type="project" value="UniProtKB-UniRule"/>
</dbReference>
<gene>
    <name evidence="7" type="ORF">WICANDRAFT_83714</name>
</gene>
<dbReference type="STRING" id="683960.A0A1E3P287"/>
<keyword evidence="4 6" id="KW-0949">S-adenosyl-L-methionine</keyword>
<dbReference type="PANTHER" id="PTHR13393:SF0">
    <property type="entry name" value="RNA N6-ADENOSINE-METHYLTRANSFERASE METTL16"/>
    <property type="match status" value="1"/>
</dbReference>
<dbReference type="GO" id="GO:0070475">
    <property type="term" value="P:rRNA base methylation"/>
    <property type="evidence" value="ECO:0007669"/>
    <property type="project" value="TreeGrafter"/>
</dbReference>
<dbReference type="Proteomes" id="UP000094112">
    <property type="component" value="Unassembled WGS sequence"/>
</dbReference>
<dbReference type="RefSeq" id="XP_019038816.1">
    <property type="nucleotide sequence ID" value="XM_019185585.1"/>
</dbReference>
<dbReference type="Gene3D" id="3.40.50.150">
    <property type="entry name" value="Vaccinia Virus protein VP39"/>
    <property type="match status" value="1"/>
</dbReference>
<dbReference type="Pfam" id="PF05971">
    <property type="entry name" value="Methyltransf_10"/>
    <property type="match status" value="1"/>
</dbReference>
<sequence>MDLEHHDFRELAGKYSYLKEFLDDDGHYDFRHPGLCQLTKAILKEDHDIDVDFRSDRLCPTIPSRLEYLKIINHVLKECGIEEPIRGLDVGTGAYAIYPILGYKKYGWTMAGTDIDSESIANAKSVLKSNRLNEVLDVIDVSATPDEFFQDGDYNFTMCNPPFFNSRDEMLGNSSFKEKLSRGSVIASDNELVTIGGEAEFVKKLIEKSVGFPEIDWFSSLLGKKSSIEPLITVLNEIGNKNFFIKDYQLGNTKRWILFWSFRYKRPIIENDYKKIDPTIVRFDIDLGKIEQLLKDLPLKFQKSNDEITVTTNGDVWSRSFRRKKQKPNELDKSIFKIRKHYIYWNYGPSIKIFQSFHTYIKKHS</sequence>
<dbReference type="AlphaFoldDB" id="A0A1E3P287"/>
<dbReference type="InterPro" id="IPR010286">
    <property type="entry name" value="METTL16/RlmF"/>
</dbReference>
<dbReference type="EC" id="2.1.1.-" evidence="5"/>
<reference evidence="7 8" key="1">
    <citation type="journal article" date="2016" name="Proc. Natl. Acad. Sci. U.S.A.">
        <title>Comparative genomics of biotechnologically important yeasts.</title>
        <authorList>
            <person name="Riley R."/>
            <person name="Haridas S."/>
            <person name="Wolfe K.H."/>
            <person name="Lopes M.R."/>
            <person name="Hittinger C.T."/>
            <person name="Goeker M."/>
            <person name="Salamov A.A."/>
            <person name="Wisecaver J.H."/>
            <person name="Long T.M."/>
            <person name="Calvey C.H."/>
            <person name="Aerts A.L."/>
            <person name="Barry K.W."/>
            <person name="Choi C."/>
            <person name="Clum A."/>
            <person name="Coughlan A.Y."/>
            <person name="Deshpande S."/>
            <person name="Douglass A.P."/>
            <person name="Hanson S.J."/>
            <person name="Klenk H.-P."/>
            <person name="LaButti K.M."/>
            <person name="Lapidus A."/>
            <person name="Lindquist E.A."/>
            <person name="Lipzen A.M."/>
            <person name="Meier-Kolthoff J.P."/>
            <person name="Ohm R.A."/>
            <person name="Otillar R.P."/>
            <person name="Pangilinan J.L."/>
            <person name="Peng Y."/>
            <person name="Rokas A."/>
            <person name="Rosa C.A."/>
            <person name="Scheuner C."/>
            <person name="Sibirny A.A."/>
            <person name="Slot J.C."/>
            <person name="Stielow J.B."/>
            <person name="Sun H."/>
            <person name="Kurtzman C.P."/>
            <person name="Blackwell M."/>
            <person name="Grigoriev I.V."/>
            <person name="Jeffries T.W."/>
        </authorList>
    </citation>
    <scope>NUCLEOTIDE SEQUENCE [LARGE SCALE GENOMIC DNA]</scope>
    <source>
        <strain evidence="8">ATCC 58044 / CBS 1984 / NCYC 433 / NRRL Y-366-8</strain>
    </source>
</reference>
<keyword evidence="3 5" id="KW-0808">Transferase</keyword>
<evidence type="ECO:0000256" key="4">
    <source>
        <dbReference type="ARBA" id="ARBA00022691"/>
    </source>
</evidence>
<accession>A0A1E3P287</accession>
<feature type="binding site" evidence="6">
    <location>
        <position position="114"/>
    </location>
    <ligand>
        <name>S-adenosyl-L-methionine</name>
        <dbReference type="ChEBI" id="CHEBI:59789"/>
    </ligand>
</feature>
<evidence type="ECO:0000313" key="7">
    <source>
        <dbReference type="EMBL" id="ODQ59609.1"/>
    </source>
</evidence>
<protein>
    <recommendedName>
        <fullName evidence="5">U6 small nuclear RNA (adenine-(43)-N(6))-methyltransferase</fullName>
        <ecNumber evidence="5">2.1.1.-</ecNumber>
    </recommendedName>
</protein>
<organism evidence="7 8">
    <name type="scientific">Wickerhamomyces anomalus (strain ATCC 58044 / CBS 1984 / NCYC 433 / NRRL Y-366-8)</name>
    <name type="common">Yeast</name>
    <name type="synonym">Hansenula anomala</name>
    <dbReference type="NCBI Taxonomy" id="683960"/>
    <lineage>
        <taxon>Eukaryota</taxon>
        <taxon>Fungi</taxon>
        <taxon>Dikarya</taxon>
        <taxon>Ascomycota</taxon>
        <taxon>Saccharomycotina</taxon>
        <taxon>Saccharomycetes</taxon>
        <taxon>Phaffomycetales</taxon>
        <taxon>Wickerhamomycetaceae</taxon>
        <taxon>Wickerhamomyces</taxon>
    </lineage>
</organism>
<keyword evidence="2 5" id="KW-0489">Methyltransferase</keyword>
<dbReference type="PIRSF" id="PIRSF037350">
    <property type="entry name" value="Mtase_ZK1128_prd"/>
    <property type="match status" value="1"/>
</dbReference>
<evidence type="ECO:0000256" key="5">
    <source>
        <dbReference type="PIRNR" id="PIRNR037350"/>
    </source>
</evidence>
<comment type="similarity">
    <text evidence="1 5">Belongs to the methyltransferase superfamily. METTL16/RlmF family.</text>
</comment>
<evidence type="ECO:0000313" key="8">
    <source>
        <dbReference type="Proteomes" id="UP000094112"/>
    </source>
</evidence>
<feature type="binding site" evidence="6">
    <location>
        <position position="91"/>
    </location>
    <ligand>
        <name>S-adenosyl-L-methionine</name>
        <dbReference type="ChEBI" id="CHEBI:59789"/>
    </ligand>
</feature>
<evidence type="ECO:0000256" key="2">
    <source>
        <dbReference type="ARBA" id="ARBA00022603"/>
    </source>
</evidence>
<dbReference type="GO" id="GO:0005634">
    <property type="term" value="C:nucleus"/>
    <property type="evidence" value="ECO:0007669"/>
    <property type="project" value="TreeGrafter"/>
</dbReference>
<dbReference type="SUPFAM" id="SSF53335">
    <property type="entry name" value="S-adenosyl-L-methionine-dependent methyltransferases"/>
    <property type="match status" value="1"/>
</dbReference>
<keyword evidence="8" id="KW-1185">Reference proteome</keyword>
<proteinExistence type="inferred from homology"/>
<feature type="binding site" evidence="6">
    <location>
        <position position="65"/>
    </location>
    <ligand>
        <name>S-adenosyl-L-methionine</name>
        <dbReference type="ChEBI" id="CHEBI:59789"/>
    </ligand>
</feature>
<name>A0A1E3P287_WICAA</name>
<dbReference type="GeneID" id="30202831"/>
<dbReference type="InterPro" id="IPR029063">
    <property type="entry name" value="SAM-dependent_MTases_sf"/>
</dbReference>